<name>A0A6A6U8I0_9PEZI</name>
<keyword evidence="3" id="KW-1185">Reference proteome</keyword>
<dbReference type="EMBL" id="MU004237">
    <property type="protein sequence ID" value="KAF2667408.1"/>
    <property type="molecule type" value="Genomic_DNA"/>
</dbReference>
<organism evidence="2 3">
    <name type="scientific">Microthyrium microscopicum</name>
    <dbReference type="NCBI Taxonomy" id="703497"/>
    <lineage>
        <taxon>Eukaryota</taxon>
        <taxon>Fungi</taxon>
        <taxon>Dikarya</taxon>
        <taxon>Ascomycota</taxon>
        <taxon>Pezizomycotina</taxon>
        <taxon>Dothideomycetes</taxon>
        <taxon>Dothideomycetes incertae sedis</taxon>
        <taxon>Microthyriales</taxon>
        <taxon>Microthyriaceae</taxon>
        <taxon>Microthyrium</taxon>
    </lineage>
</organism>
<proteinExistence type="predicted"/>
<dbReference type="Proteomes" id="UP000799302">
    <property type="component" value="Unassembled WGS sequence"/>
</dbReference>
<gene>
    <name evidence="2" type="ORF">BT63DRAFT_456708</name>
</gene>
<evidence type="ECO:0000313" key="3">
    <source>
        <dbReference type="Proteomes" id="UP000799302"/>
    </source>
</evidence>
<evidence type="ECO:0000256" key="1">
    <source>
        <dbReference type="SAM" id="Coils"/>
    </source>
</evidence>
<keyword evidence="1" id="KW-0175">Coiled coil</keyword>
<sequence>MEYSSMPREDLGRVLSHEDAEHFETFEAKLLEVSQLLNNNLLTILIDDEEIGLETPFTEMYDDMKTFVRALDDYTIVQPKLPGCKGQFRHTFHPGDLKLLINELLRMKGELCHHLLIFYDKYMTKLSEVNEVIAAMGLESYQQSLDSSTMGLDNSNIEQQLESITSTMNTLSFNPGANPQVEHITNILDTLSINRLTSPDPEAFANDILAIQSELAKFVRLLDQVGHLIHRDDQVVERLQTLLDELNREADVRAQESLTMHMRNLGI</sequence>
<dbReference type="AlphaFoldDB" id="A0A6A6U8I0"/>
<accession>A0A6A6U8I0</accession>
<evidence type="ECO:0000313" key="2">
    <source>
        <dbReference type="EMBL" id="KAF2667408.1"/>
    </source>
</evidence>
<protein>
    <submittedName>
        <fullName evidence="2">Uncharacterized protein</fullName>
    </submittedName>
</protein>
<reference evidence="2" key="1">
    <citation type="journal article" date="2020" name="Stud. Mycol.">
        <title>101 Dothideomycetes genomes: a test case for predicting lifestyles and emergence of pathogens.</title>
        <authorList>
            <person name="Haridas S."/>
            <person name="Albert R."/>
            <person name="Binder M."/>
            <person name="Bloem J."/>
            <person name="Labutti K."/>
            <person name="Salamov A."/>
            <person name="Andreopoulos B."/>
            <person name="Baker S."/>
            <person name="Barry K."/>
            <person name="Bills G."/>
            <person name="Bluhm B."/>
            <person name="Cannon C."/>
            <person name="Castanera R."/>
            <person name="Culley D."/>
            <person name="Daum C."/>
            <person name="Ezra D."/>
            <person name="Gonzalez J."/>
            <person name="Henrissat B."/>
            <person name="Kuo A."/>
            <person name="Liang C."/>
            <person name="Lipzen A."/>
            <person name="Lutzoni F."/>
            <person name="Magnuson J."/>
            <person name="Mondo S."/>
            <person name="Nolan M."/>
            <person name="Ohm R."/>
            <person name="Pangilinan J."/>
            <person name="Park H.-J."/>
            <person name="Ramirez L."/>
            <person name="Alfaro M."/>
            <person name="Sun H."/>
            <person name="Tritt A."/>
            <person name="Yoshinaga Y."/>
            <person name="Zwiers L.-H."/>
            <person name="Turgeon B."/>
            <person name="Goodwin S."/>
            <person name="Spatafora J."/>
            <person name="Crous P."/>
            <person name="Grigoriev I."/>
        </authorList>
    </citation>
    <scope>NUCLEOTIDE SEQUENCE</scope>
    <source>
        <strain evidence="2">CBS 115976</strain>
    </source>
</reference>
<feature type="coiled-coil region" evidence="1">
    <location>
        <begin position="229"/>
        <end position="256"/>
    </location>
</feature>